<reference evidence="2 3" key="1">
    <citation type="submission" date="2023-08" db="EMBL/GenBank/DDBJ databases">
        <title>A Necator americanus chromosomal reference genome.</title>
        <authorList>
            <person name="Ilik V."/>
            <person name="Petrzelkova K.J."/>
            <person name="Pardy F."/>
            <person name="Fuh T."/>
            <person name="Niatou-Singa F.S."/>
            <person name="Gouil Q."/>
            <person name="Baker L."/>
            <person name="Ritchie M.E."/>
            <person name="Jex A.R."/>
            <person name="Gazzola D."/>
            <person name="Li H."/>
            <person name="Toshio Fujiwara R."/>
            <person name="Zhan B."/>
            <person name="Aroian R.V."/>
            <person name="Pafco B."/>
            <person name="Schwarz E.M."/>
        </authorList>
    </citation>
    <scope>NUCLEOTIDE SEQUENCE [LARGE SCALE GENOMIC DNA]</scope>
    <source>
        <strain evidence="2 3">Aroian</strain>
        <tissue evidence="2">Whole animal</tissue>
    </source>
</reference>
<dbReference type="Proteomes" id="UP001303046">
    <property type="component" value="Unassembled WGS sequence"/>
</dbReference>
<feature type="region of interest" description="Disordered" evidence="1">
    <location>
        <begin position="1"/>
        <end position="21"/>
    </location>
</feature>
<organism evidence="2 3">
    <name type="scientific">Necator americanus</name>
    <name type="common">Human hookworm</name>
    <dbReference type="NCBI Taxonomy" id="51031"/>
    <lineage>
        <taxon>Eukaryota</taxon>
        <taxon>Metazoa</taxon>
        <taxon>Ecdysozoa</taxon>
        <taxon>Nematoda</taxon>
        <taxon>Chromadorea</taxon>
        <taxon>Rhabditida</taxon>
        <taxon>Rhabditina</taxon>
        <taxon>Rhabditomorpha</taxon>
        <taxon>Strongyloidea</taxon>
        <taxon>Ancylostomatidae</taxon>
        <taxon>Bunostominae</taxon>
        <taxon>Necator</taxon>
    </lineage>
</organism>
<evidence type="ECO:0000256" key="1">
    <source>
        <dbReference type="SAM" id="MobiDB-lite"/>
    </source>
</evidence>
<accession>A0ABR1EUC3</accession>
<sequence>MGSSIRTRQRSYGPKPPRPSTALVDSTVIPALRYAAETWSNTAASSRKLLIIHRTFERCLLKFRRRTQHITGLRGSDLRAMFLLRDLADYISEAKYR</sequence>
<comment type="caution">
    <text evidence="2">The sequence shown here is derived from an EMBL/GenBank/DDBJ whole genome shotgun (WGS) entry which is preliminary data.</text>
</comment>
<proteinExistence type="predicted"/>
<evidence type="ECO:0000313" key="2">
    <source>
        <dbReference type="EMBL" id="KAK6765451.1"/>
    </source>
</evidence>
<keyword evidence="3" id="KW-1185">Reference proteome</keyword>
<gene>
    <name evidence="2" type="primary">Necator_chrX.g25556</name>
    <name evidence="2" type="ORF">RB195_025390</name>
</gene>
<evidence type="ECO:0000313" key="3">
    <source>
        <dbReference type="Proteomes" id="UP001303046"/>
    </source>
</evidence>
<dbReference type="EMBL" id="JAVFWL010000006">
    <property type="protein sequence ID" value="KAK6765451.1"/>
    <property type="molecule type" value="Genomic_DNA"/>
</dbReference>
<protein>
    <submittedName>
        <fullName evidence="2">Uncharacterized protein</fullName>
    </submittedName>
</protein>
<name>A0ABR1EUC3_NECAM</name>